<evidence type="ECO:0000256" key="4">
    <source>
        <dbReference type="ARBA" id="ARBA00023136"/>
    </source>
</evidence>
<evidence type="ECO:0000313" key="8">
    <source>
        <dbReference type="EMBL" id="KAK8046152.1"/>
    </source>
</evidence>
<dbReference type="SUPFAM" id="SSF81321">
    <property type="entry name" value="Family A G protein-coupled receptor-like"/>
    <property type="match status" value="1"/>
</dbReference>
<evidence type="ECO:0000256" key="5">
    <source>
        <dbReference type="SAM" id="MobiDB-lite"/>
    </source>
</evidence>
<dbReference type="PRINTS" id="PR02001">
    <property type="entry name" value="GCR1CAMPR"/>
</dbReference>
<feature type="transmembrane region" description="Helical" evidence="6">
    <location>
        <begin position="360"/>
        <end position="379"/>
    </location>
</feature>
<accession>A0ABR1THS7</accession>
<evidence type="ECO:0000256" key="3">
    <source>
        <dbReference type="ARBA" id="ARBA00022989"/>
    </source>
</evidence>
<feature type="transmembrane region" description="Helical" evidence="6">
    <location>
        <begin position="124"/>
        <end position="144"/>
    </location>
</feature>
<dbReference type="PANTHER" id="PTHR23112">
    <property type="entry name" value="G PROTEIN-COUPLED RECEPTOR 157-RELATED"/>
    <property type="match status" value="1"/>
</dbReference>
<evidence type="ECO:0000256" key="2">
    <source>
        <dbReference type="ARBA" id="ARBA00022692"/>
    </source>
</evidence>
<feature type="transmembrane region" description="Helical" evidence="6">
    <location>
        <begin position="51"/>
        <end position="73"/>
    </location>
</feature>
<name>A0ABR1THS7_9PEZI</name>
<feature type="domain" description="G-protein coupled receptors family 2 profile 2" evidence="7">
    <location>
        <begin position="13"/>
        <end position="201"/>
    </location>
</feature>
<keyword evidence="4 6" id="KW-0472">Membrane</keyword>
<evidence type="ECO:0000259" key="7">
    <source>
        <dbReference type="PROSITE" id="PS50261"/>
    </source>
</evidence>
<dbReference type="PROSITE" id="PS50261">
    <property type="entry name" value="G_PROTEIN_RECEP_F2_4"/>
    <property type="match status" value="1"/>
</dbReference>
<feature type="region of interest" description="Disordered" evidence="5">
    <location>
        <begin position="416"/>
        <end position="455"/>
    </location>
</feature>
<feature type="compositionally biased region" description="Low complexity" evidence="5">
    <location>
        <begin position="276"/>
        <end position="298"/>
    </location>
</feature>
<comment type="caution">
    <text evidence="8">The sequence shown here is derived from an EMBL/GenBank/DDBJ whole genome shotgun (WGS) entry which is preliminary data.</text>
</comment>
<sequence length="455" mass="51117">MATSPDSLSIGKLDAITIIERTCSIFSLLGCLFIIISFSCSKVFHKPINRLVFYASFGNMMSNIGTLMARSYVNDIDAFGCQFQAFLIQMFLPADALWTLAMAINVYLTFYFKFDAMRLRRMEIWYFLFCYGIPFAPALTYIFITNKDSGRMYGNATLWCWVSNKWDVFRIATFYGPVWVVISVTFFIYLRAGGEIYKKRKQLRNFSSNATQDPEPLTMDDPFSTKTTEVTVTLEDTLETIGLSTLKNGKSEASRTMPAAYSVTITSDRNKRHSQIESSSPPEQSSQANVRIAAPPTRQGGGGAAAQKRRANFEINSATWSYAKCAILFFTALLITWIPSSANRVYSLVHPGEISFPLEIMSALVLPLQGFWNALIYIVTSWSGCKMFLSDVFQRSEPSEPNHFVSEFHDRRKGGFRRSARNVHKGGAESESMTELAGDSRPGSNEEPKHGTSMI</sequence>
<dbReference type="InterPro" id="IPR017981">
    <property type="entry name" value="GPCR_2-like_7TM"/>
</dbReference>
<feature type="compositionally biased region" description="Basic and acidic residues" evidence="5">
    <location>
        <begin position="444"/>
        <end position="455"/>
    </location>
</feature>
<evidence type="ECO:0000313" key="9">
    <source>
        <dbReference type="Proteomes" id="UP001446871"/>
    </source>
</evidence>
<dbReference type="Pfam" id="PF05462">
    <property type="entry name" value="Dicty_CAR"/>
    <property type="match status" value="1"/>
</dbReference>
<proteinExistence type="predicted"/>
<organism evidence="8 9">
    <name type="scientific">Apiospora saccharicola</name>
    <dbReference type="NCBI Taxonomy" id="335842"/>
    <lineage>
        <taxon>Eukaryota</taxon>
        <taxon>Fungi</taxon>
        <taxon>Dikarya</taxon>
        <taxon>Ascomycota</taxon>
        <taxon>Pezizomycotina</taxon>
        <taxon>Sordariomycetes</taxon>
        <taxon>Xylariomycetidae</taxon>
        <taxon>Amphisphaeriales</taxon>
        <taxon>Apiosporaceae</taxon>
        <taxon>Apiospora</taxon>
    </lineage>
</organism>
<dbReference type="InterPro" id="IPR022343">
    <property type="entry name" value="GCR1-cAMP_receptor"/>
</dbReference>
<comment type="subcellular location">
    <subcellularLocation>
        <location evidence="1">Membrane</location>
        <topology evidence="1">Multi-pass membrane protein</topology>
    </subcellularLocation>
</comment>
<keyword evidence="2 6" id="KW-0812">Transmembrane</keyword>
<gene>
    <name evidence="8" type="ORF">PG996_014216</name>
</gene>
<dbReference type="Proteomes" id="UP001446871">
    <property type="component" value="Unassembled WGS sequence"/>
</dbReference>
<evidence type="ECO:0000256" key="6">
    <source>
        <dbReference type="SAM" id="Phobius"/>
    </source>
</evidence>
<feature type="region of interest" description="Disordered" evidence="5">
    <location>
        <begin position="268"/>
        <end position="305"/>
    </location>
</feature>
<dbReference type="EMBL" id="JAQQWM010000009">
    <property type="protein sequence ID" value="KAK8046152.1"/>
    <property type="molecule type" value="Genomic_DNA"/>
</dbReference>
<reference evidence="8 9" key="1">
    <citation type="submission" date="2023-01" db="EMBL/GenBank/DDBJ databases">
        <title>Analysis of 21 Apiospora genomes using comparative genomics revels a genus with tremendous synthesis potential of carbohydrate active enzymes and secondary metabolites.</title>
        <authorList>
            <person name="Sorensen T."/>
        </authorList>
    </citation>
    <scope>NUCLEOTIDE SEQUENCE [LARGE SCALE GENOMIC DNA]</scope>
    <source>
        <strain evidence="8 9">CBS 83171</strain>
    </source>
</reference>
<feature type="transmembrane region" description="Helical" evidence="6">
    <location>
        <begin position="25"/>
        <end position="44"/>
    </location>
</feature>
<keyword evidence="9" id="KW-1185">Reference proteome</keyword>
<feature type="transmembrane region" description="Helical" evidence="6">
    <location>
        <begin position="85"/>
        <end position="112"/>
    </location>
</feature>
<protein>
    <recommendedName>
        <fullName evidence="7">G-protein coupled receptors family 2 profile 2 domain-containing protein</fullName>
    </recommendedName>
</protein>
<feature type="transmembrane region" description="Helical" evidence="6">
    <location>
        <begin position="168"/>
        <end position="190"/>
    </location>
</feature>
<evidence type="ECO:0000256" key="1">
    <source>
        <dbReference type="ARBA" id="ARBA00004141"/>
    </source>
</evidence>
<keyword evidence="3 6" id="KW-1133">Transmembrane helix</keyword>
<feature type="transmembrane region" description="Helical" evidence="6">
    <location>
        <begin position="319"/>
        <end position="340"/>
    </location>
</feature>
<dbReference type="PANTHER" id="PTHR23112:SF22">
    <property type="entry name" value="G-PROTEIN COUPLED RECEPTOR"/>
    <property type="match status" value="1"/>
</dbReference>
<dbReference type="Gene3D" id="1.20.1070.10">
    <property type="entry name" value="Rhodopsin 7-helix transmembrane proteins"/>
    <property type="match status" value="1"/>
</dbReference>